<evidence type="ECO:0000256" key="2">
    <source>
        <dbReference type="ARBA" id="ARBA00008016"/>
    </source>
</evidence>
<organism evidence="12 13">
    <name type="scientific">Pseudofulvimonas gallinarii</name>
    <dbReference type="NCBI Taxonomy" id="634155"/>
    <lineage>
        <taxon>Bacteria</taxon>
        <taxon>Pseudomonadati</taxon>
        <taxon>Pseudomonadota</taxon>
        <taxon>Gammaproteobacteria</taxon>
        <taxon>Lysobacterales</taxon>
        <taxon>Rhodanobacteraceae</taxon>
        <taxon>Pseudofulvimonas</taxon>
    </lineage>
</organism>
<dbReference type="InterPro" id="IPR003395">
    <property type="entry name" value="RecF/RecN/SMC_N"/>
</dbReference>
<evidence type="ECO:0000256" key="4">
    <source>
        <dbReference type="ARBA" id="ARBA00022490"/>
    </source>
</evidence>
<sequence length="372" mass="41389">MNDVSPLATRIGLIRVESFRNLQSVELHLADGFNFFSGGNGAGKTSVLEAVHVLGHGRSFRTAQAGDLVRVGRERFSIFAECRLGLAAAGHDTRLGLGWSRDGWTLRRNNEAVPILSDFVRNLPVVTLDPGSHELISGPSELRRRFLDWLLFHVEPDFLSVWRRYARALRQRNAALRSPFGVSDRELSVWEKELVEAGTRVHDHRERLVSELRTEFLPLLASIAPGLPVEGIRLRSGWSSDTGLADALREGRSSDRERGFTQRGPHRGDWRLQLGNGLDHDQLSRGQGKLAALTSLLAQAALLRKHRGDWPVLSCDDLAAELDDEHQARLLEWLSRTGAQVLITGTSTLTLPTTAPPARMFHVEQGRIAQLL</sequence>
<evidence type="ECO:0000256" key="6">
    <source>
        <dbReference type="ARBA" id="ARBA00022741"/>
    </source>
</evidence>
<keyword evidence="5 9" id="KW-0235">DNA replication</keyword>
<keyword evidence="4 9" id="KW-0963">Cytoplasm</keyword>
<dbReference type="Pfam" id="PF02463">
    <property type="entry name" value="SMC_N"/>
    <property type="match status" value="1"/>
</dbReference>
<gene>
    <name evidence="9" type="primary">recF</name>
    <name evidence="12" type="ORF">EDC25_12738</name>
</gene>
<evidence type="ECO:0000256" key="5">
    <source>
        <dbReference type="ARBA" id="ARBA00022705"/>
    </source>
</evidence>
<accession>A0A4R3L2V4</accession>
<keyword evidence="8 9" id="KW-0238">DNA-binding</keyword>
<keyword evidence="9" id="KW-0234">DNA repair</keyword>
<comment type="subcellular location">
    <subcellularLocation>
        <location evidence="1 9">Cytoplasm</location>
    </subcellularLocation>
</comment>
<protein>
    <recommendedName>
        <fullName evidence="3 9">DNA replication and repair protein RecF</fullName>
    </recommendedName>
</protein>
<dbReference type="EMBL" id="SMAF01000027">
    <property type="protein sequence ID" value="TCS93542.1"/>
    <property type="molecule type" value="Genomic_DNA"/>
</dbReference>
<evidence type="ECO:0000256" key="3">
    <source>
        <dbReference type="ARBA" id="ARBA00020170"/>
    </source>
</evidence>
<proteinExistence type="inferred from homology"/>
<evidence type="ECO:0000259" key="11">
    <source>
        <dbReference type="Pfam" id="PF02463"/>
    </source>
</evidence>
<evidence type="ECO:0000256" key="7">
    <source>
        <dbReference type="ARBA" id="ARBA00022840"/>
    </source>
</evidence>
<keyword evidence="7 9" id="KW-0067">ATP-binding</keyword>
<keyword evidence="9" id="KW-0227">DNA damage</keyword>
<dbReference type="GO" id="GO:0006302">
    <property type="term" value="P:double-strand break repair"/>
    <property type="evidence" value="ECO:0007669"/>
    <property type="project" value="TreeGrafter"/>
</dbReference>
<dbReference type="HAMAP" id="MF_00365">
    <property type="entry name" value="RecF"/>
    <property type="match status" value="1"/>
</dbReference>
<comment type="caution">
    <text evidence="12">The sequence shown here is derived from an EMBL/GenBank/DDBJ whole genome shotgun (WGS) entry which is preliminary data.</text>
</comment>
<feature type="binding site" evidence="9">
    <location>
        <begin position="38"/>
        <end position="45"/>
    </location>
    <ligand>
        <name>ATP</name>
        <dbReference type="ChEBI" id="CHEBI:30616"/>
    </ligand>
</feature>
<dbReference type="SUPFAM" id="SSF52540">
    <property type="entry name" value="P-loop containing nucleoside triphosphate hydrolases"/>
    <property type="match status" value="1"/>
</dbReference>
<comment type="similarity">
    <text evidence="2 9">Belongs to the RecF family.</text>
</comment>
<evidence type="ECO:0000256" key="8">
    <source>
        <dbReference type="ARBA" id="ARBA00023125"/>
    </source>
</evidence>
<dbReference type="GO" id="GO:0005737">
    <property type="term" value="C:cytoplasm"/>
    <property type="evidence" value="ECO:0007669"/>
    <property type="project" value="UniProtKB-SubCell"/>
</dbReference>
<dbReference type="NCBIfam" id="TIGR00611">
    <property type="entry name" value="recf"/>
    <property type="match status" value="1"/>
</dbReference>
<reference evidence="12 13" key="1">
    <citation type="submission" date="2019-03" db="EMBL/GenBank/DDBJ databases">
        <title>Genomic Encyclopedia of Type Strains, Phase IV (KMG-IV): sequencing the most valuable type-strain genomes for metagenomic binning, comparative biology and taxonomic classification.</title>
        <authorList>
            <person name="Goeker M."/>
        </authorList>
    </citation>
    <scope>NUCLEOTIDE SEQUENCE [LARGE SCALE GENOMIC DNA]</scope>
    <source>
        <strain evidence="12 13">DSM 21944</strain>
    </source>
</reference>
<keyword evidence="9" id="KW-0742">SOS response</keyword>
<dbReference type="InterPro" id="IPR042174">
    <property type="entry name" value="RecF_2"/>
</dbReference>
<evidence type="ECO:0000256" key="10">
    <source>
        <dbReference type="SAM" id="MobiDB-lite"/>
    </source>
</evidence>
<feature type="domain" description="RecF/RecN/SMC N-terminal" evidence="11">
    <location>
        <begin position="13"/>
        <end position="367"/>
    </location>
</feature>
<dbReference type="GO" id="GO:0003697">
    <property type="term" value="F:single-stranded DNA binding"/>
    <property type="evidence" value="ECO:0007669"/>
    <property type="project" value="UniProtKB-UniRule"/>
</dbReference>
<dbReference type="AlphaFoldDB" id="A0A4R3L2V4"/>
<dbReference type="PANTHER" id="PTHR32182">
    <property type="entry name" value="DNA REPLICATION AND REPAIR PROTEIN RECF"/>
    <property type="match status" value="1"/>
</dbReference>
<feature type="region of interest" description="Disordered" evidence="10">
    <location>
        <begin position="248"/>
        <end position="268"/>
    </location>
</feature>
<dbReference type="PROSITE" id="PS00617">
    <property type="entry name" value="RECF_1"/>
    <property type="match status" value="1"/>
</dbReference>
<dbReference type="Gene3D" id="3.40.50.300">
    <property type="entry name" value="P-loop containing nucleotide triphosphate hydrolases"/>
    <property type="match status" value="1"/>
</dbReference>
<dbReference type="GO" id="GO:0000731">
    <property type="term" value="P:DNA synthesis involved in DNA repair"/>
    <property type="evidence" value="ECO:0007669"/>
    <property type="project" value="TreeGrafter"/>
</dbReference>
<evidence type="ECO:0000313" key="12">
    <source>
        <dbReference type="EMBL" id="TCS93542.1"/>
    </source>
</evidence>
<evidence type="ECO:0000256" key="1">
    <source>
        <dbReference type="ARBA" id="ARBA00004496"/>
    </source>
</evidence>
<evidence type="ECO:0000313" key="13">
    <source>
        <dbReference type="Proteomes" id="UP000294599"/>
    </source>
</evidence>
<dbReference type="InterPro" id="IPR001238">
    <property type="entry name" value="DNA-binding_RecF"/>
</dbReference>
<dbReference type="PANTHER" id="PTHR32182:SF0">
    <property type="entry name" value="DNA REPLICATION AND REPAIR PROTEIN RECF"/>
    <property type="match status" value="1"/>
</dbReference>
<keyword evidence="6 9" id="KW-0547">Nucleotide-binding</keyword>
<dbReference type="GO" id="GO:0009432">
    <property type="term" value="P:SOS response"/>
    <property type="evidence" value="ECO:0007669"/>
    <property type="project" value="UniProtKB-UniRule"/>
</dbReference>
<dbReference type="GO" id="GO:0005524">
    <property type="term" value="F:ATP binding"/>
    <property type="evidence" value="ECO:0007669"/>
    <property type="project" value="UniProtKB-UniRule"/>
</dbReference>
<comment type="function">
    <text evidence="9">The RecF protein is involved in DNA metabolism; it is required for DNA replication and normal SOS inducibility. RecF binds preferentially to single-stranded, linear DNA. It also seems to bind ATP.</text>
</comment>
<dbReference type="GO" id="GO:0006260">
    <property type="term" value="P:DNA replication"/>
    <property type="evidence" value="ECO:0007669"/>
    <property type="project" value="UniProtKB-UniRule"/>
</dbReference>
<dbReference type="Proteomes" id="UP000294599">
    <property type="component" value="Unassembled WGS sequence"/>
</dbReference>
<keyword evidence="13" id="KW-1185">Reference proteome</keyword>
<dbReference type="Gene3D" id="1.20.1050.90">
    <property type="entry name" value="RecF/RecN/SMC, N-terminal domain"/>
    <property type="match status" value="1"/>
</dbReference>
<dbReference type="InterPro" id="IPR027417">
    <property type="entry name" value="P-loop_NTPase"/>
</dbReference>
<name>A0A4R3L2V4_9GAMM</name>
<dbReference type="InterPro" id="IPR018078">
    <property type="entry name" value="DNA-binding_RecF_CS"/>
</dbReference>
<evidence type="ECO:0000256" key="9">
    <source>
        <dbReference type="HAMAP-Rule" id="MF_00365"/>
    </source>
</evidence>